<dbReference type="KEGG" id="bgt:106073512"/>
<sequence>MDPIQTTWLTDEDDMTCNSDPNLKSITVAWDIEYPLTWIRMVLNNNEMFSTVRIIYFTANGDTECNNLTWAYLNQTTMDIRCEDYVKTQNITFIGNIVSLCSLYISG</sequence>
<name>A0A2C9KQ72_BIOGL</name>
<dbReference type="EnsemblMetazoa" id="BGLB022271-RA">
    <property type="protein sequence ID" value="BGLB022271-PA"/>
    <property type="gene ID" value="BGLB022271"/>
</dbReference>
<organism evidence="1 2">
    <name type="scientific">Biomphalaria glabrata</name>
    <name type="common">Bloodfluke planorb</name>
    <name type="synonym">Freshwater snail</name>
    <dbReference type="NCBI Taxonomy" id="6526"/>
    <lineage>
        <taxon>Eukaryota</taxon>
        <taxon>Metazoa</taxon>
        <taxon>Spiralia</taxon>
        <taxon>Lophotrochozoa</taxon>
        <taxon>Mollusca</taxon>
        <taxon>Gastropoda</taxon>
        <taxon>Heterobranchia</taxon>
        <taxon>Euthyneura</taxon>
        <taxon>Panpulmonata</taxon>
        <taxon>Hygrophila</taxon>
        <taxon>Lymnaeoidea</taxon>
        <taxon>Planorbidae</taxon>
        <taxon>Biomphalaria</taxon>
    </lineage>
</organism>
<proteinExistence type="predicted"/>
<accession>A0A2C9KQ72</accession>
<reference evidence="1" key="1">
    <citation type="submission" date="2020-05" db="UniProtKB">
        <authorList>
            <consortium name="EnsemblMetazoa"/>
        </authorList>
    </citation>
    <scope>IDENTIFICATION</scope>
    <source>
        <strain evidence="1">BB02</strain>
    </source>
</reference>
<evidence type="ECO:0000313" key="2">
    <source>
        <dbReference type="Proteomes" id="UP000076420"/>
    </source>
</evidence>
<protein>
    <submittedName>
        <fullName evidence="1">Uncharacterized protein</fullName>
    </submittedName>
</protein>
<dbReference type="Proteomes" id="UP000076420">
    <property type="component" value="Unassembled WGS sequence"/>
</dbReference>
<gene>
    <name evidence="1" type="primary">106073512</name>
</gene>
<evidence type="ECO:0000313" key="1">
    <source>
        <dbReference type="EnsemblMetazoa" id="BGLB022271-PA"/>
    </source>
</evidence>
<dbReference type="VEuPathDB" id="VectorBase:BGLB022271"/>
<dbReference type="AlphaFoldDB" id="A0A2C9KQ72"/>